<dbReference type="PANTHER" id="PTHR36853:SF1">
    <property type="entry name" value="DUF3844 DOMAIN-CONTAINING PROTEIN"/>
    <property type="match status" value="1"/>
</dbReference>
<evidence type="ECO:0000256" key="2">
    <source>
        <dbReference type="SAM" id="SignalP"/>
    </source>
</evidence>
<evidence type="ECO:0000313" key="4">
    <source>
        <dbReference type="EMBL" id="OKL56897.1"/>
    </source>
</evidence>
<accession>A0A225ATU8</accession>
<keyword evidence="5" id="KW-1185">Reference proteome</keyword>
<dbReference type="RefSeq" id="XP_020117018.1">
    <property type="nucleotide sequence ID" value="XM_020262746.1"/>
</dbReference>
<evidence type="ECO:0000313" key="5">
    <source>
        <dbReference type="Proteomes" id="UP000214365"/>
    </source>
</evidence>
<dbReference type="AlphaFoldDB" id="A0A225ATU8"/>
<dbReference type="Pfam" id="PF12955">
    <property type="entry name" value="Vps3844_C"/>
    <property type="match status" value="1"/>
</dbReference>
<dbReference type="InterPro" id="IPR024382">
    <property type="entry name" value="Vps3844_C"/>
</dbReference>
<evidence type="ECO:0000256" key="1">
    <source>
        <dbReference type="SAM" id="Phobius"/>
    </source>
</evidence>
<organism evidence="4 5">
    <name type="scientific">Talaromyces atroroseus</name>
    <dbReference type="NCBI Taxonomy" id="1441469"/>
    <lineage>
        <taxon>Eukaryota</taxon>
        <taxon>Fungi</taxon>
        <taxon>Dikarya</taxon>
        <taxon>Ascomycota</taxon>
        <taxon>Pezizomycotina</taxon>
        <taxon>Eurotiomycetes</taxon>
        <taxon>Eurotiomycetidae</taxon>
        <taxon>Eurotiales</taxon>
        <taxon>Trichocomaceae</taxon>
        <taxon>Talaromyces</taxon>
        <taxon>Talaromyces sect. Trachyspermi</taxon>
    </lineage>
</organism>
<reference evidence="4 5" key="1">
    <citation type="submission" date="2015-06" db="EMBL/GenBank/DDBJ databases">
        <title>Talaromyces atroroseus IBT 11181 draft genome.</title>
        <authorList>
            <person name="Rasmussen K.B."/>
            <person name="Rasmussen S."/>
            <person name="Petersen B."/>
            <person name="Sicheritz-Ponten T."/>
            <person name="Mortensen U.H."/>
            <person name="Thrane U."/>
        </authorList>
    </citation>
    <scope>NUCLEOTIDE SEQUENCE [LARGE SCALE GENOMIC DNA]</scope>
    <source>
        <strain evidence="4 5">IBT 11181</strain>
    </source>
</reference>
<gene>
    <name evidence="4" type="ORF">UA08_07850</name>
</gene>
<feature type="chain" id="PRO_5012668809" description="Vacuolar sorting protein Vps3844 C-terminal domain-containing protein" evidence="2">
    <location>
        <begin position="18"/>
        <end position="386"/>
    </location>
</feature>
<name>A0A225ATU8_TALAT</name>
<dbReference type="GeneID" id="31007606"/>
<keyword evidence="1" id="KW-0812">Transmembrane</keyword>
<dbReference type="EMBL" id="LFMY01000013">
    <property type="protein sequence ID" value="OKL56897.1"/>
    <property type="molecule type" value="Genomic_DNA"/>
</dbReference>
<dbReference type="STRING" id="1441469.A0A225ATU8"/>
<dbReference type="PANTHER" id="PTHR36853">
    <property type="entry name" value="EXPRESSED PROTEIN"/>
    <property type="match status" value="1"/>
</dbReference>
<comment type="caution">
    <text evidence="4">The sequence shown here is derived from an EMBL/GenBank/DDBJ whole genome shotgun (WGS) entry which is preliminary data.</text>
</comment>
<feature type="domain" description="Vacuolar sorting protein Vps3844 C-terminal" evidence="3">
    <location>
        <begin position="278"/>
        <end position="376"/>
    </location>
</feature>
<dbReference type="GO" id="GO:0005783">
    <property type="term" value="C:endoplasmic reticulum"/>
    <property type="evidence" value="ECO:0007669"/>
    <property type="project" value="TreeGrafter"/>
</dbReference>
<dbReference type="InterPro" id="IPR053065">
    <property type="entry name" value="Archenteron_Induction-Rel"/>
</dbReference>
<evidence type="ECO:0000259" key="3">
    <source>
        <dbReference type="Pfam" id="PF12955"/>
    </source>
</evidence>
<proteinExistence type="predicted"/>
<dbReference type="OrthoDB" id="5583277at2759"/>
<keyword evidence="1" id="KW-0472">Membrane</keyword>
<keyword evidence="1" id="KW-1133">Transmembrane helix</keyword>
<dbReference type="Proteomes" id="UP000214365">
    <property type="component" value="Unassembled WGS sequence"/>
</dbReference>
<protein>
    <recommendedName>
        <fullName evidence="3">Vacuolar sorting protein Vps3844 C-terminal domain-containing protein</fullName>
    </recommendedName>
</protein>
<feature type="transmembrane region" description="Helical" evidence="1">
    <location>
        <begin position="341"/>
        <end position="363"/>
    </location>
</feature>
<sequence>MWHTLKLLSCLAAVATASSAPASDGAIFLFDAKQDVGLQGQGSIHEDAARLLLQQRMQSTQTTPSTALVEPIVQLLDNFGGYQYNLFQEADSRNQQKLLVVVEGLVNGSSATPQENPTAHLHVSQMSSDFIDRFIAESISETDGFYSSGWKHCEYEVTADQASSSEHPIFIGSPKSPMTGLFDGLPLSSLEAWSDTTGSKEILRLSFKEQADLSTATQLLTTLSKMFDYEERTIVLVSQPKSSNKHTTNNHYSVKSVPHVQSRRSQIDDIPSTLLPVCHSTNTSCTSATNSCSGHGSCYLKAGDCYACKCHKTTVRTADGSIRTVQWGGPACQKEDISTQFFLIGTITVLAILAVAGGISMLFSVGQEELPSVISAGVSSVRAPTR</sequence>
<feature type="signal peptide" evidence="2">
    <location>
        <begin position="1"/>
        <end position="17"/>
    </location>
</feature>
<keyword evidence="2" id="KW-0732">Signal</keyword>